<evidence type="ECO:0000259" key="7">
    <source>
        <dbReference type="Pfam" id="PF00892"/>
    </source>
</evidence>
<evidence type="ECO:0000256" key="5">
    <source>
        <dbReference type="ARBA" id="ARBA00023136"/>
    </source>
</evidence>
<sequence>MMVKFRAESIFVLTTLLAAAGWVFSKQAIEELPPFGFIGLRFITASLILLPFCFPALKKASRQDCLRAMGVGVFLGGSLFCWIHAISLSPTLGEGAFIMSLSMLFVPLLAWPLHGNRPNRAFWLAFPIAVLGLFLLSWNGAWQIAVNQLWFLAAAMGLALHFNFNSQYSAKLPAMLLTTLQLFTVGCLGVLLCWLFERWPESVSIMTWKWFALSVLLATSLRYLMQTIGQKHANPTNAALLMLLEPVWTLILSMLVYAETMPLNKILGCALLLSALALYRLGILRWR</sequence>
<feature type="transmembrane region" description="Helical" evidence="6">
    <location>
        <begin position="35"/>
        <end position="57"/>
    </location>
</feature>
<evidence type="ECO:0000256" key="6">
    <source>
        <dbReference type="SAM" id="Phobius"/>
    </source>
</evidence>
<dbReference type="PANTHER" id="PTHR42920">
    <property type="entry name" value="OS03G0707200 PROTEIN-RELATED"/>
    <property type="match status" value="1"/>
</dbReference>
<evidence type="ECO:0000256" key="1">
    <source>
        <dbReference type="ARBA" id="ARBA00004651"/>
    </source>
</evidence>
<dbReference type="GeneID" id="79887927"/>
<dbReference type="InterPro" id="IPR051258">
    <property type="entry name" value="Diverse_Substrate_Transporter"/>
</dbReference>
<evidence type="ECO:0000313" key="8">
    <source>
        <dbReference type="EMBL" id="MBC5851069.1"/>
    </source>
</evidence>
<dbReference type="AlphaFoldDB" id="A0A9X0R7A9"/>
<evidence type="ECO:0000313" key="9">
    <source>
        <dbReference type="Proteomes" id="UP000615796"/>
    </source>
</evidence>
<dbReference type="SUPFAM" id="SSF103481">
    <property type="entry name" value="Multidrug resistance efflux transporter EmrE"/>
    <property type="match status" value="2"/>
</dbReference>
<accession>A0A9X0R7A9</accession>
<dbReference type="EMBL" id="JACRUP010000004">
    <property type="protein sequence ID" value="MBC5851069.1"/>
    <property type="molecule type" value="Genomic_DNA"/>
</dbReference>
<feature type="transmembrane region" description="Helical" evidence="6">
    <location>
        <begin position="174"/>
        <end position="196"/>
    </location>
</feature>
<feature type="transmembrane region" description="Helical" evidence="6">
    <location>
        <begin position="95"/>
        <end position="114"/>
    </location>
</feature>
<organism evidence="8 9">
    <name type="scientific">Vibrio metschnikovii</name>
    <dbReference type="NCBI Taxonomy" id="28172"/>
    <lineage>
        <taxon>Bacteria</taxon>
        <taxon>Pseudomonadati</taxon>
        <taxon>Pseudomonadota</taxon>
        <taxon>Gammaproteobacteria</taxon>
        <taxon>Vibrionales</taxon>
        <taxon>Vibrionaceae</taxon>
        <taxon>Vibrio</taxon>
    </lineage>
</organism>
<gene>
    <name evidence="8" type="ORF">H8Q88_08830</name>
</gene>
<proteinExistence type="predicted"/>
<feature type="transmembrane region" description="Helical" evidence="6">
    <location>
        <begin position="263"/>
        <end position="281"/>
    </location>
</feature>
<keyword evidence="5 6" id="KW-0472">Membrane</keyword>
<comment type="caution">
    <text evidence="8">The sequence shown here is derived from an EMBL/GenBank/DDBJ whole genome shotgun (WGS) entry which is preliminary data.</text>
</comment>
<feature type="transmembrane region" description="Helical" evidence="6">
    <location>
        <begin position="237"/>
        <end position="257"/>
    </location>
</feature>
<evidence type="ECO:0000256" key="3">
    <source>
        <dbReference type="ARBA" id="ARBA00022692"/>
    </source>
</evidence>
<protein>
    <submittedName>
        <fullName evidence="8">DMT family transporter</fullName>
    </submittedName>
</protein>
<dbReference type="Pfam" id="PF00892">
    <property type="entry name" value="EamA"/>
    <property type="match status" value="2"/>
</dbReference>
<keyword evidence="4 6" id="KW-1133">Transmembrane helix</keyword>
<dbReference type="InterPro" id="IPR037185">
    <property type="entry name" value="EmrE-like"/>
</dbReference>
<feature type="transmembrane region" description="Helical" evidence="6">
    <location>
        <begin position="144"/>
        <end position="162"/>
    </location>
</feature>
<evidence type="ECO:0000256" key="4">
    <source>
        <dbReference type="ARBA" id="ARBA00022989"/>
    </source>
</evidence>
<feature type="domain" description="EamA" evidence="7">
    <location>
        <begin position="149"/>
        <end position="278"/>
    </location>
</feature>
<dbReference type="RefSeq" id="WP_040904794.1">
    <property type="nucleotide sequence ID" value="NZ_CAWQCL010000045.1"/>
</dbReference>
<keyword evidence="2" id="KW-1003">Cell membrane</keyword>
<comment type="subcellular location">
    <subcellularLocation>
        <location evidence="1">Cell membrane</location>
        <topology evidence="1">Multi-pass membrane protein</topology>
    </subcellularLocation>
</comment>
<evidence type="ECO:0000256" key="2">
    <source>
        <dbReference type="ARBA" id="ARBA00022475"/>
    </source>
</evidence>
<feature type="transmembrane region" description="Helical" evidence="6">
    <location>
        <begin position="69"/>
        <end position="89"/>
    </location>
</feature>
<keyword evidence="3 6" id="KW-0812">Transmembrane</keyword>
<dbReference type="InterPro" id="IPR000620">
    <property type="entry name" value="EamA_dom"/>
</dbReference>
<dbReference type="Proteomes" id="UP000615796">
    <property type="component" value="Unassembled WGS sequence"/>
</dbReference>
<name>A0A9X0R7A9_VIBME</name>
<reference evidence="8" key="1">
    <citation type="submission" date="2020-08" db="EMBL/GenBank/DDBJ databases">
        <title>Genome Sequencing and Pan-Genome Analysis of Migratory bird Vibrio Strains, Inner Mongolia.</title>
        <authorList>
            <person name="Zheng L."/>
        </authorList>
    </citation>
    <scope>NUCLEOTIDE SEQUENCE</scope>
    <source>
        <strain evidence="8">M13F</strain>
    </source>
</reference>
<dbReference type="PANTHER" id="PTHR42920:SF5">
    <property type="entry name" value="EAMA DOMAIN-CONTAINING PROTEIN"/>
    <property type="match status" value="1"/>
</dbReference>
<keyword evidence="9" id="KW-1185">Reference proteome</keyword>
<feature type="domain" description="EamA" evidence="7">
    <location>
        <begin position="10"/>
        <end position="137"/>
    </location>
</feature>
<feature type="transmembrane region" description="Helical" evidence="6">
    <location>
        <begin position="121"/>
        <end position="138"/>
    </location>
</feature>
<dbReference type="GO" id="GO:0005886">
    <property type="term" value="C:plasma membrane"/>
    <property type="evidence" value="ECO:0007669"/>
    <property type="project" value="UniProtKB-SubCell"/>
</dbReference>
<feature type="transmembrane region" description="Helical" evidence="6">
    <location>
        <begin position="208"/>
        <end position="225"/>
    </location>
</feature>